<dbReference type="Pfam" id="PF01381">
    <property type="entry name" value="HTH_3"/>
    <property type="match status" value="1"/>
</dbReference>
<dbReference type="EMBL" id="CP011034">
    <property type="protein sequence ID" value="ALS32645.1"/>
    <property type="molecule type" value="Genomic_DNA"/>
</dbReference>
<dbReference type="SMART" id="SM00530">
    <property type="entry name" value="HTH_XRE"/>
    <property type="match status" value="1"/>
</dbReference>
<dbReference type="InterPro" id="IPR036286">
    <property type="entry name" value="LexA/Signal_pep-like_sf"/>
</dbReference>
<dbReference type="CDD" id="cd00093">
    <property type="entry name" value="HTH_XRE"/>
    <property type="match status" value="1"/>
</dbReference>
<dbReference type="RefSeq" id="WP_069188184.1">
    <property type="nucleotide sequence ID" value="NZ_CP011034.1"/>
</dbReference>
<dbReference type="AlphaFoldDB" id="A0A0U2VGN7"/>
<dbReference type="KEGG" id="ptn:PTRA_a1430"/>
<dbReference type="PATRIC" id="fig|1315283.4.peg.1238"/>
<dbReference type="GO" id="GO:0003677">
    <property type="term" value="F:DNA binding"/>
    <property type="evidence" value="ECO:0007669"/>
    <property type="project" value="InterPro"/>
</dbReference>
<dbReference type="InterPro" id="IPR039418">
    <property type="entry name" value="LexA-like"/>
</dbReference>
<dbReference type="PROSITE" id="PS50943">
    <property type="entry name" value="HTH_CROC1"/>
    <property type="match status" value="1"/>
</dbReference>
<name>A0A0U2VGN7_9GAMM</name>
<dbReference type="InterPro" id="IPR001387">
    <property type="entry name" value="Cro/C1-type_HTH"/>
</dbReference>
<dbReference type="PANTHER" id="PTHR33516:SF2">
    <property type="entry name" value="LEXA REPRESSOR-RELATED"/>
    <property type="match status" value="1"/>
</dbReference>
<dbReference type="InterPro" id="IPR015927">
    <property type="entry name" value="Peptidase_S24_S26A/B/C"/>
</dbReference>
<dbReference type="Gene3D" id="1.10.260.40">
    <property type="entry name" value="lambda repressor-like DNA-binding domains"/>
    <property type="match status" value="1"/>
</dbReference>
<dbReference type="Proteomes" id="UP000065261">
    <property type="component" value="Chromosome I"/>
</dbReference>
<dbReference type="InterPro" id="IPR050077">
    <property type="entry name" value="LexA_repressor"/>
</dbReference>
<dbReference type="Pfam" id="PF00717">
    <property type="entry name" value="Peptidase_S24"/>
    <property type="match status" value="1"/>
</dbReference>
<dbReference type="SUPFAM" id="SSF51306">
    <property type="entry name" value="LexA/Signal peptidase"/>
    <property type="match status" value="1"/>
</dbReference>
<dbReference type="InterPro" id="IPR010982">
    <property type="entry name" value="Lambda_DNA-bd_dom_sf"/>
</dbReference>
<dbReference type="CDD" id="cd06529">
    <property type="entry name" value="S24_LexA-like"/>
    <property type="match status" value="1"/>
</dbReference>
<evidence type="ECO:0000313" key="2">
    <source>
        <dbReference type="EMBL" id="ALS32645.1"/>
    </source>
</evidence>
<dbReference type="Gene3D" id="2.10.109.10">
    <property type="entry name" value="Umud Fragment, subunit A"/>
    <property type="match status" value="1"/>
</dbReference>
<dbReference type="SUPFAM" id="SSF47413">
    <property type="entry name" value="lambda repressor-like DNA-binding domains"/>
    <property type="match status" value="1"/>
</dbReference>
<organism evidence="2">
    <name type="scientific">Pseudoalteromonas translucida KMM 520</name>
    <dbReference type="NCBI Taxonomy" id="1315283"/>
    <lineage>
        <taxon>Bacteria</taxon>
        <taxon>Pseudomonadati</taxon>
        <taxon>Pseudomonadota</taxon>
        <taxon>Gammaproteobacteria</taxon>
        <taxon>Alteromonadales</taxon>
        <taxon>Pseudoalteromonadaceae</taxon>
        <taxon>Pseudoalteromonas</taxon>
    </lineage>
</organism>
<reference evidence="2 3" key="1">
    <citation type="submission" date="2015-03" db="EMBL/GenBank/DDBJ databases">
        <authorList>
            <person name="Murphy D."/>
        </authorList>
    </citation>
    <scope>NUCLEOTIDE SEQUENCE [LARGE SCALE GENOMIC DNA]</scope>
    <source>
        <strain evidence="2 3">KMM 520</strain>
    </source>
</reference>
<sequence>MSFSERLISRMNQLGIKGSELARQLGTGRASVSHWRTGQVIPSSENLLKLSKALRCNARWLASGSGVPEGNVELELGPDLRGKAPLISWVQAGKWKEIDMEVLQQTSDTIFYQHTANVSDEAFALRVKGDSMTSFTGGKSIPEGSVIIVDPCIGAEHGKVVVAMLNDSEEATLKQLVIDGGAKYLKPFNNSYPTMPINGNCTIIGVVKQVIQDF</sequence>
<protein>
    <recommendedName>
        <fullName evidence="1">HTH cro/C1-type domain-containing protein</fullName>
    </recommendedName>
</protein>
<gene>
    <name evidence="2" type="ORF">PTRA_a1430</name>
</gene>
<evidence type="ECO:0000313" key="3">
    <source>
        <dbReference type="Proteomes" id="UP000065261"/>
    </source>
</evidence>
<feature type="domain" description="HTH cro/C1-type" evidence="1">
    <location>
        <begin position="7"/>
        <end position="61"/>
    </location>
</feature>
<dbReference type="PANTHER" id="PTHR33516">
    <property type="entry name" value="LEXA REPRESSOR"/>
    <property type="match status" value="1"/>
</dbReference>
<evidence type="ECO:0000259" key="1">
    <source>
        <dbReference type="PROSITE" id="PS50943"/>
    </source>
</evidence>
<accession>A0A0U2VGN7</accession>
<proteinExistence type="predicted"/>